<dbReference type="HOGENOM" id="CLU_086500_2_1_6"/>
<dbReference type="EMBL" id="DS999411">
    <property type="protein sequence ID" value="EED34793.1"/>
    <property type="molecule type" value="Genomic_DNA"/>
</dbReference>
<dbReference type="Proteomes" id="UP000004699">
    <property type="component" value="Unassembled WGS sequence"/>
</dbReference>
<protein>
    <submittedName>
        <fullName evidence="1">Putative thiol-disulphide oxidoreductase DCC</fullName>
    </submittedName>
</protein>
<dbReference type="InterPro" id="IPR007263">
    <property type="entry name" value="DCC1-like"/>
</dbReference>
<reference evidence="2" key="1">
    <citation type="journal article" date="2013" name="BMC Microbiol.">
        <title>Taxonomy and evolution of bacteriochlorophyll a-containing members of the OM60/NOR5 clade of marine gammaproteobacteria: description of Luminiphilus syltensis gen. nov., sp. nov., reclassification of Haliea rubra as Pseudohaliea rubra gen. nov., comb. nov., and emendation of Chromatocurvus halotolerans.</title>
        <authorList>
            <person name="Spring S."/>
            <person name="Riedel T."/>
            <person name="Sproer C."/>
            <person name="Yan S."/>
            <person name="Harder J."/>
            <person name="Fuchs B.M."/>
        </authorList>
    </citation>
    <scope>NUCLEOTIDE SEQUENCE [LARGE SCALE GENOMIC DNA]</scope>
    <source>
        <strain evidence="2">NOR51-B</strain>
    </source>
</reference>
<dbReference type="GO" id="GO:0015035">
    <property type="term" value="F:protein-disulfide reductase activity"/>
    <property type="evidence" value="ECO:0007669"/>
    <property type="project" value="InterPro"/>
</dbReference>
<evidence type="ECO:0000313" key="2">
    <source>
        <dbReference type="Proteomes" id="UP000004699"/>
    </source>
</evidence>
<dbReference type="InterPro" id="IPR044691">
    <property type="entry name" value="DCC1_Trx"/>
</dbReference>
<sequence length="119" mass="13799">MADILYFDGQCPLCKREMAKLASVKDDQLILQDIHALSDSAGLPDKDTLLKVLHMKRGDAFLTGIDANLAAWEHTSWLPIWRLLKLPLIYSFTRWVYDVWARQRFSRLYGTSCQLDNNR</sequence>
<dbReference type="AlphaFoldDB" id="B8KSE7"/>
<dbReference type="Pfam" id="PF04134">
    <property type="entry name" value="DCC1-like"/>
    <property type="match status" value="1"/>
</dbReference>
<accession>B8KSE7</accession>
<evidence type="ECO:0000313" key="1">
    <source>
        <dbReference type="EMBL" id="EED34793.1"/>
    </source>
</evidence>
<dbReference type="PANTHER" id="PTHR34290">
    <property type="entry name" value="SI:CH73-390P7.2"/>
    <property type="match status" value="1"/>
</dbReference>
<dbReference type="STRING" id="565045.NOR51B_732"/>
<keyword evidence="2" id="KW-1185">Reference proteome</keyword>
<dbReference type="RefSeq" id="WP_009019541.1">
    <property type="nucleotide sequence ID" value="NZ_DS999411.1"/>
</dbReference>
<organism evidence="1 2">
    <name type="scientific">Luminiphilus syltensis NOR5-1B</name>
    <dbReference type="NCBI Taxonomy" id="565045"/>
    <lineage>
        <taxon>Bacteria</taxon>
        <taxon>Pseudomonadati</taxon>
        <taxon>Pseudomonadota</taxon>
        <taxon>Gammaproteobacteria</taxon>
        <taxon>Cellvibrionales</taxon>
        <taxon>Halieaceae</taxon>
        <taxon>Luminiphilus</taxon>
    </lineage>
</organism>
<proteinExistence type="predicted"/>
<dbReference type="PANTHER" id="PTHR34290:SF2">
    <property type="entry name" value="OS04G0668800 PROTEIN"/>
    <property type="match status" value="1"/>
</dbReference>
<dbReference type="eggNOG" id="COG3011">
    <property type="taxonomic scope" value="Bacteria"/>
</dbReference>
<gene>
    <name evidence="1" type="ORF">NOR51B_732</name>
</gene>
<name>B8KSE7_9GAMM</name>